<evidence type="ECO:0000256" key="1">
    <source>
        <dbReference type="ARBA" id="ARBA00022741"/>
    </source>
</evidence>
<dbReference type="Pfam" id="PF04851">
    <property type="entry name" value="ResIII"/>
    <property type="match status" value="1"/>
</dbReference>
<dbReference type="Pfam" id="PF00271">
    <property type="entry name" value="Helicase_C"/>
    <property type="match status" value="1"/>
</dbReference>
<dbReference type="EMBL" id="PYAV01000004">
    <property type="protein sequence ID" value="PSL48566.1"/>
    <property type="molecule type" value="Genomic_DNA"/>
</dbReference>
<name>A0A2P8HQS3_9BACI</name>
<dbReference type="InterPro" id="IPR006935">
    <property type="entry name" value="Helicase/UvrB_N"/>
</dbReference>
<dbReference type="InterPro" id="IPR027417">
    <property type="entry name" value="P-loop_NTPase"/>
</dbReference>
<keyword evidence="2" id="KW-0067">ATP-binding</keyword>
<protein>
    <submittedName>
        <fullName evidence="6">Competence protein ComFA</fullName>
    </submittedName>
</protein>
<evidence type="ECO:0000313" key="6">
    <source>
        <dbReference type="EMBL" id="PSL48566.1"/>
    </source>
</evidence>
<accession>A0A2P8HQS3</accession>
<dbReference type="PROSITE" id="PS51192">
    <property type="entry name" value="HELICASE_ATP_BIND_1"/>
    <property type="match status" value="1"/>
</dbReference>
<dbReference type="GO" id="GO:0043138">
    <property type="term" value="F:3'-5' DNA helicase activity"/>
    <property type="evidence" value="ECO:0007669"/>
    <property type="project" value="TreeGrafter"/>
</dbReference>
<dbReference type="RefSeq" id="WP_106588132.1">
    <property type="nucleotide sequence ID" value="NZ_PYAV01000004.1"/>
</dbReference>
<dbReference type="PANTHER" id="PTHR30580">
    <property type="entry name" value="PRIMOSOMAL PROTEIN N"/>
    <property type="match status" value="1"/>
</dbReference>
<dbReference type="InterPro" id="IPR001650">
    <property type="entry name" value="Helicase_C-like"/>
</dbReference>
<dbReference type="SUPFAM" id="SSF52540">
    <property type="entry name" value="P-loop containing nucleoside triphosphate hydrolases"/>
    <property type="match status" value="1"/>
</dbReference>
<dbReference type="CDD" id="cd18785">
    <property type="entry name" value="SF2_C"/>
    <property type="match status" value="1"/>
</dbReference>
<feature type="domain" description="Helicase C-terminal" evidence="5">
    <location>
        <begin position="312"/>
        <end position="460"/>
    </location>
</feature>
<dbReference type="PANTHER" id="PTHR30580:SF1">
    <property type="entry name" value="COMF OPERON PROTEIN 1"/>
    <property type="match status" value="1"/>
</dbReference>
<evidence type="ECO:0000256" key="2">
    <source>
        <dbReference type="ARBA" id="ARBA00022840"/>
    </source>
</evidence>
<evidence type="ECO:0000313" key="7">
    <source>
        <dbReference type="Proteomes" id="UP000242310"/>
    </source>
</evidence>
<evidence type="ECO:0000259" key="4">
    <source>
        <dbReference type="PROSITE" id="PS51192"/>
    </source>
</evidence>
<dbReference type="SMART" id="SM00487">
    <property type="entry name" value="DEXDc"/>
    <property type="match status" value="1"/>
</dbReference>
<sequence length="460" mass="50053">MSNMPAFLAGRRLLRAELPFSDDELAPHLAAGTIRTTPGISTTRAERLLRPARHFCHRCCTTDAHQFQPFPCATCAAPCVYCRNCVVMGRVSSCTPLYTWHGAAPRPRADAGACAFSGTLTLSQQKAADAITARLGQASELLIFAVCGAGKTELLFPAISETLAAGRRALIATPRADVVHELLPRMRSAFPNARVTGLYGGSEDRNAYGDLVISTTHQLRRFHHAFHLTIVDEIDAFPYTFDATLRHAVSEAAHPSACRVYLTATPGRAELARMKHGTLDYALIPRRFHGHDLPELNFTWCTGWKKALEKQRLPKPVAAWCEAQLHHKKPAMMFVPSKTAAETLAAMLHPLHPAITSVHAEDPARKAKVEAFRRGEIPILVTTTILERGVTVPGANVALFGADDNIFTAAAIIQMAGRAGRSADEPDGDVRLFHDGRTNAMFQAGRYIEAMNAGTAPKTI</sequence>
<proteinExistence type="predicted"/>
<dbReference type="GO" id="GO:0006302">
    <property type="term" value="P:double-strand break repair"/>
    <property type="evidence" value="ECO:0007669"/>
    <property type="project" value="TreeGrafter"/>
</dbReference>
<keyword evidence="7" id="KW-1185">Reference proteome</keyword>
<evidence type="ECO:0000259" key="5">
    <source>
        <dbReference type="PROSITE" id="PS51194"/>
    </source>
</evidence>
<keyword evidence="3" id="KW-0238">DNA-binding</keyword>
<dbReference type="GO" id="GO:0006310">
    <property type="term" value="P:DNA recombination"/>
    <property type="evidence" value="ECO:0007669"/>
    <property type="project" value="TreeGrafter"/>
</dbReference>
<dbReference type="OrthoDB" id="2077914at2"/>
<dbReference type="PROSITE" id="PS51194">
    <property type="entry name" value="HELICASE_CTER"/>
    <property type="match status" value="1"/>
</dbReference>
<dbReference type="Proteomes" id="UP000242310">
    <property type="component" value="Unassembled WGS sequence"/>
</dbReference>
<dbReference type="GO" id="GO:0003677">
    <property type="term" value="F:DNA binding"/>
    <property type="evidence" value="ECO:0007669"/>
    <property type="project" value="UniProtKB-KW"/>
</dbReference>
<dbReference type="GO" id="GO:0006270">
    <property type="term" value="P:DNA replication initiation"/>
    <property type="evidence" value="ECO:0007669"/>
    <property type="project" value="TreeGrafter"/>
</dbReference>
<dbReference type="Gene3D" id="3.40.50.300">
    <property type="entry name" value="P-loop containing nucleotide triphosphate hydrolases"/>
    <property type="match status" value="2"/>
</dbReference>
<dbReference type="GO" id="GO:0005524">
    <property type="term" value="F:ATP binding"/>
    <property type="evidence" value="ECO:0007669"/>
    <property type="project" value="UniProtKB-KW"/>
</dbReference>
<comment type="caution">
    <text evidence="6">The sequence shown here is derived from an EMBL/GenBank/DDBJ whole genome shotgun (WGS) entry which is preliminary data.</text>
</comment>
<dbReference type="GO" id="GO:0016787">
    <property type="term" value="F:hydrolase activity"/>
    <property type="evidence" value="ECO:0007669"/>
    <property type="project" value="InterPro"/>
</dbReference>
<reference evidence="6 7" key="1">
    <citation type="submission" date="2018-03" db="EMBL/GenBank/DDBJ databases">
        <title>Genomic Encyclopedia of Type Strains, Phase III (KMG-III): the genomes of soil and plant-associated and newly described type strains.</title>
        <authorList>
            <person name="Whitman W."/>
        </authorList>
    </citation>
    <scope>NUCLEOTIDE SEQUENCE [LARGE SCALE GENOMIC DNA]</scope>
    <source>
        <strain evidence="6 7">CGMCC 1.07653</strain>
    </source>
</reference>
<feature type="domain" description="Helicase ATP-binding" evidence="4">
    <location>
        <begin position="132"/>
        <end position="284"/>
    </location>
</feature>
<gene>
    <name evidence="6" type="ORF">B0H94_104167</name>
</gene>
<keyword evidence="1" id="KW-0547">Nucleotide-binding</keyword>
<organism evidence="6 7">
    <name type="scientific">Salsuginibacillus halophilus</name>
    <dbReference type="NCBI Taxonomy" id="517424"/>
    <lineage>
        <taxon>Bacteria</taxon>
        <taxon>Bacillati</taxon>
        <taxon>Bacillota</taxon>
        <taxon>Bacilli</taxon>
        <taxon>Bacillales</taxon>
        <taxon>Bacillaceae</taxon>
        <taxon>Salsuginibacillus</taxon>
    </lineage>
</organism>
<dbReference type="AlphaFoldDB" id="A0A2P8HQS3"/>
<dbReference type="InterPro" id="IPR014001">
    <property type="entry name" value="Helicase_ATP-bd"/>
</dbReference>
<dbReference type="SMART" id="SM00490">
    <property type="entry name" value="HELICc"/>
    <property type="match status" value="1"/>
</dbReference>
<evidence type="ECO:0000256" key="3">
    <source>
        <dbReference type="ARBA" id="ARBA00023125"/>
    </source>
</evidence>